<evidence type="ECO:0000256" key="6">
    <source>
        <dbReference type="ARBA" id="ARBA00022989"/>
    </source>
</evidence>
<keyword evidence="5 8" id="KW-0812">Transmembrane</keyword>
<name>A0A7S9LW00_9RHOB</name>
<dbReference type="GO" id="GO:0005886">
    <property type="term" value="C:plasma membrane"/>
    <property type="evidence" value="ECO:0007669"/>
    <property type="project" value="UniProtKB-SubCell"/>
</dbReference>
<feature type="transmembrane region" description="Helical" evidence="8">
    <location>
        <begin position="155"/>
        <end position="177"/>
    </location>
</feature>
<evidence type="ECO:0000256" key="1">
    <source>
        <dbReference type="ARBA" id="ARBA00004429"/>
    </source>
</evidence>
<dbReference type="SUPFAM" id="SSF161098">
    <property type="entry name" value="MetI-like"/>
    <property type="match status" value="2"/>
</dbReference>
<feature type="domain" description="ABC transmembrane type-1" evidence="9">
    <location>
        <begin position="17"/>
        <end position="221"/>
    </location>
</feature>
<keyword evidence="3" id="KW-1003">Cell membrane</keyword>
<feature type="transmembrane region" description="Helical" evidence="8">
    <location>
        <begin position="51"/>
        <end position="76"/>
    </location>
</feature>
<dbReference type="PANTHER" id="PTHR43357:SF4">
    <property type="entry name" value="INNER MEMBRANE ABC TRANSPORTER PERMEASE PROTEIN YDCV"/>
    <property type="match status" value="1"/>
</dbReference>
<dbReference type="Gene3D" id="1.10.3720.10">
    <property type="entry name" value="MetI-like"/>
    <property type="match status" value="2"/>
</dbReference>
<evidence type="ECO:0000259" key="9">
    <source>
        <dbReference type="PROSITE" id="PS50928"/>
    </source>
</evidence>
<evidence type="ECO:0000256" key="8">
    <source>
        <dbReference type="SAM" id="Phobius"/>
    </source>
</evidence>
<keyword evidence="7 8" id="KW-0472">Membrane</keyword>
<keyword evidence="2" id="KW-0813">Transport</keyword>
<evidence type="ECO:0000256" key="3">
    <source>
        <dbReference type="ARBA" id="ARBA00022475"/>
    </source>
</evidence>
<feature type="transmembrane region" description="Helical" evidence="8">
    <location>
        <begin position="205"/>
        <end position="224"/>
    </location>
</feature>
<feature type="transmembrane region" description="Helical" evidence="8">
    <location>
        <begin position="418"/>
        <end position="442"/>
    </location>
</feature>
<dbReference type="EMBL" id="CP064942">
    <property type="protein sequence ID" value="QPH56201.1"/>
    <property type="molecule type" value="Genomic_DNA"/>
</dbReference>
<evidence type="ECO:0000256" key="5">
    <source>
        <dbReference type="ARBA" id="ARBA00022692"/>
    </source>
</evidence>
<accession>A0A7S9LW00</accession>
<feature type="transmembrane region" description="Helical" evidence="8">
    <location>
        <begin position="15"/>
        <end position="39"/>
    </location>
</feature>
<proteinExistence type="predicted"/>
<evidence type="ECO:0000256" key="2">
    <source>
        <dbReference type="ARBA" id="ARBA00022448"/>
    </source>
</evidence>
<comment type="subcellular location">
    <subcellularLocation>
        <location evidence="1">Cell inner membrane</location>
        <topology evidence="1">Multi-pass membrane protein</topology>
    </subcellularLocation>
</comment>
<feature type="transmembrane region" description="Helical" evidence="8">
    <location>
        <begin position="96"/>
        <end position="119"/>
    </location>
</feature>
<protein>
    <submittedName>
        <fullName evidence="10">Thiamine/thiamine pyrophosphate ABC transporter permease ThiP</fullName>
    </submittedName>
</protein>
<dbReference type="PROSITE" id="PS50928">
    <property type="entry name" value="ABC_TM1"/>
    <property type="match status" value="2"/>
</dbReference>
<dbReference type="Proteomes" id="UP000594800">
    <property type="component" value="Chromosome"/>
</dbReference>
<organism evidence="10 11">
    <name type="scientific">Pontivivens ytuae</name>
    <dbReference type="NCBI Taxonomy" id="2789856"/>
    <lineage>
        <taxon>Bacteria</taxon>
        <taxon>Pseudomonadati</taxon>
        <taxon>Pseudomonadota</taxon>
        <taxon>Alphaproteobacteria</taxon>
        <taxon>Rhodobacterales</taxon>
        <taxon>Paracoccaceae</taxon>
        <taxon>Pontivivens</taxon>
    </lineage>
</organism>
<dbReference type="AlphaFoldDB" id="A0A7S9LW00"/>
<evidence type="ECO:0000256" key="4">
    <source>
        <dbReference type="ARBA" id="ARBA00022519"/>
    </source>
</evidence>
<evidence type="ECO:0000256" key="7">
    <source>
        <dbReference type="ARBA" id="ARBA00023136"/>
    </source>
</evidence>
<dbReference type="GO" id="GO:0055085">
    <property type="term" value="P:transmembrane transport"/>
    <property type="evidence" value="ECO:0007669"/>
    <property type="project" value="InterPro"/>
</dbReference>
<feature type="transmembrane region" description="Helical" evidence="8">
    <location>
        <begin position="329"/>
        <end position="350"/>
    </location>
</feature>
<evidence type="ECO:0000313" key="11">
    <source>
        <dbReference type="Proteomes" id="UP000594800"/>
    </source>
</evidence>
<keyword evidence="6 8" id="KW-1133">Transmembrane helix</keyword>
<evidence type="ECO:0000313" key="10">
    <source>
        <dbReference type="EMBL" id="QPH56201.1"/>
    </source>
</evidence>
<feature type="transmembrane region" description="Helical" evidence="8">
    <location>
        <begin position="462"/>
        <end position="484"/>
    </location>
</feature>
<feature type="domain" description="ABC transmembrane type-1" evidence="9">
    <location>
        <begin position="288"/>
        <end position="481"/>
    </location>
</feature>
<dbReference type="PANTHER" id="PTHR43357">
    <property type="entry name" value="INNER MEMBRANE ABC TRANSPORTER PERMEASE PROTEIN YDCV"/>
    <property type="match status" value="1"/>
</dbReference>
<keyword evidence="11" id="KW-1185">Reference proteome</keyword>
<feature type="transmembrane region" description="Helical" evidence="8">
    <location>
        <begin position="356"/>
        <end position="381"/>
    </location>
</feature>
<dbReference type="CDD" id="cd06261">
    <property type="entry name" value="TM_PBP2"/>
    <property type="match status" value="2"/>
</dbReference>
<gene>
    <name evidence="10" type="ORF">I0K15_12015</name>
</gene>
<sequence length="488" mass="50548">MQAATPGTWAGADTAILRFTLMQAVLSALLSVALAVPLARALALRRFPGRGALLTLLGAPFLLPALVAVLGLLAIWGRGGVISDGLALVGRGPLDIYGLGGILLAHVFFNLPLVTRLLLQGWAAIPAEQLRLAAGLGFRPADQFRHVEWPMLREVVPGAALLVFLLCTTSFAIALTLGGGPGSTTVEVAIYQAIRFEFDLGRAGLLALVQTGLCLCLAGLLMLAGRPVTAQGGLLPEAGGVERHGWRRGADSALLLGAVALLGLPLLAIVLRGLPGLAELDGSVLRAVGRSLAVALSSAAICVLWALGIAAGLVRLAERLPRLARAAEGAMLITLAVSPFVLAAGLFLLLRGRVDPFAIALPMVVLVNALMSLPFALRALVPALALARRTDGRLADALGLRGWTRWRVALLPRLRGPLGFSAGLAAALSMGDLGVIALFGSTSTSTLPLVVYQLMGAYRMEAAAGAALLLLALSLALFAAFDLWGRRA</sequence>
<dbReference type="KEGG" id="poz:I0K15_12015"/>
<keyword evidence="4" id="KW-0997">Cell inner membrane</keyword>
<feature type="transmembrane region" description="Helical" evidence="8">
    <location>
        <begin position="253"/>
        <end position="274"/>
    </location>
</feature>
<dbReference type="InterPro" id="IPR000515">
    <property type="entry name" value="MetI-like"/>
</dbReference>
<dbReference type="InterPro" id="IPR035906">
    <property type="entry name" value="MetI-like_sf"/>
</dbReference>
<feature type="transmembrane region" description="Helical" evidence="8">
    <location>
        <begin position="294"/>
        <end position="317"/>
    </location>
</feature>
<reference evidence="10 11" key="1">
    <citation type="submission" date="2020-11" db="EMBL/GenBank/DDBJ databases">
        <title>Description of Pontivivens ytuae sp. nov. isolated from deep sea sediment of Mariana Trench.</title>
        <authorList>
            <person name="Wang Z."/>
            <person name="Sun Q.-L."/>
            <person name="Xu X.-D."/>
            <person name="Tang Y.-Z."/>
            <person name="Zhang J."/>
        </authorList>
    </citation>
    <scope>NUCLEOTIDE SEQUENCE [LARGE SCALE GENOMIC DNA]</scope>
    <source>
        <strain evidence="10 11">MT2928</strain>
    </source>
</reference>